<dbReference type="EMBL" id="JABBGF010000004">
    <property type="protein sequence ID" value="NML59397.1"/>
    <property type="molecule type" value="Genomic_DNA"/>
</dbReference>
<evidence type="ECO:0000313" key="3">
    <source>
        <dbReference type="EMBL" id="NML59397.1"/>
    </source>
</evidence>
<keyword evidence="2" id="KW-0812">Transmembrane</keyword>
<feature type="transmembrane region" description="Helical" evidence="2">
    <location>
        <begin position="6"/>
        <end position="27"/>
    </location>
</feature>
<accession>A0A7Y0FKN6</accession>
<keyword evidence="2" id="KW-0472">Membrane</keyword>
<dbReference type="RefSeq" id="WP_169232703.1">
    <property type="nucleotide sequence ID" value="NZ_JABBGF010000004.1"/>
</dbReference>
<name>A0A7Y0FKN6_9FLAO</name>
<dbReference type="AlphaFoldDB" id="A0A7Y0FKN6"/>
<proteinExistence type="predicted"/>
<keyword evidence="4" id="KW-1185">Reference proteome</keyword>
<evidence type="ECO:0000313" key="4">
    <source>
        <dbReference type="Proteomes" id="UP000552615"/>
    </source>
</evidence>
<protein>
    <submittedName>
        <fullName evidence="3">Uncharacterized protein</fullName>
    </submittedName>
</protein>
<sequence>MIEYYVKFNLFLILAKSNTLNLLYLSVRKYQMKKAISILALLSVFTLNFAQEKEGCCAGKDKKHCSAADKKANAEYHKGCEKKESTAQNRIKTNGSKEKKAKKTA</sequence>
<comment type="caution">
    <text evidence="3">The sequence shown here is derived from an EMBL/GenBank/DDBJ whole genome shotgun (WGS) entry which is preliminary data.</text>
</comment>
<keyword evidence="2" id="KW-1133">Transmembrane helix</keyword>
<evidence type="ECO:0000256" key="2">
    <source>
        <dbReference type="SAM" id="Phobius"/>
    </source>
</evidence>
<dbReference type="Proteomes" id="UP000552615">
    <property type="component" value="Unassembled WGS sequence"/>
</dbReference>
<reference evidence="3 4" key="1">
    <citation type="submission" date="2020-04" db="EMBL/GenBank/DDBJ databases">
        <title>Chryseobacterium sp. RJ-7-14 sp. nov., isolated from Jeju soil.</title>
        <authorList>
            <person name="Dahal R.H."/>
            <person name="Chaudhary D.K."/>
        </authorList>
    </citation>
    <scope>NUCLEOTIDE SEQUENCE [LARGE SCALE GENOMIC DNA]</scope>
    <source>
        <strain evidence="3 4">RJ-7-14</strain>
    </source>
</reference>
<evidence type="ECO:0000256" key="1">
    <source>
        <dbReference type="SAM" id="MobiDB-lite"/>
    </source>
</evidence>
<organism evidence="3 4">
    <name type="scientific">Chryseobacterium cheonjiense</name>
    <dbReference type="NCBI Taxonomy" id="2728845"/>
    <lineage>
        <taxon>Bacteria</taxon>
        <taxon>Pseudomonadati</taxon>
        <taxon>Bacteroidota</taxon>
        <taxon>Flavobacteriia</taxon>
        <taxon>Flavobacteriales</taxon>
        <taxon>Weeksellaceae</taxon>
        <taxon>Chryseobacterium group</taxon>
        <taxon>Chryseobacterium</taxon>
    </lineage>
</organism>
<feature type="region of interest" description="Disordered" evidence="1">
    <location>
        <begin position="79"/>
        <end position="105"/>
    </location>
</feature>
<gene>
    <name evidence="3" type="ORF">HHL20_18910</name>
</gene>